<proteinExistence type="predicted"/>
<dbReference type="GO" id="GO:0005777">
    <property type="term" value="C:peroxisome"/>
    <property type="evidence" value="ECO:0007669"/>
    <property type="project" value="InterPro"/>
</dbReference>
<dbReference type="STRING" id="947166.A0A1D1VVY1"/>
<dbReference type="PANTHER" id="PTHR14918">
    <property type="entry name" value="KICSTOR COMPLEX PROTEIN SZT2"/>
    <property type="match status" value="1"/>
</dbReference>
<feature type="compositionally biased region" description="Basic and acidic residues" evidence="1">
    <location>
        <begin position="3235"/>
        <end position="3255"/>
    </location>
</feature>
<protein>
    <submittedName>
        <fullName evidence="2">Uncharacterized protein</fullName>
    </submittedName>
</protein>
<dbReference type="Proteomes" id="UP000186922">
    <property type="component" value="Unassembled WGS sequence"/>
</dbReference>
<feature type="compositionally biased region" description="Basic and acidic residues" evidence="1">
    <location>
        <begin position="1888"/>
        <end position="1902"/>
    </location>
</feature>
<dbReference type="EMBL" id="BDGG01000008">
    <property type="protein sequence ID" value="GAV02769.1"/>
    <property type="molecule type" value="Genomic_DNA"/>
</dbReference>
<feature type="region of interest" description="Disordered" evidence="1">
    <location>
        <begin position="1"/>
        <end position="34"/>
    </location>
</feature>
<keyword evidence="3" id="KW-1185">Reference proteome</keyword>
<gene>
    <name evidence="2" type="primary">RvY_13293</name>
    <name evidence="2" type="synonym">RvY_13293.1</name>
    <name evidence="2" type="ORF">RvY_13293-1</name>
</gene>
<feature type="compositionally biased region" description="Acidic residues" evidence="1">
    <location>
        <begin position="1552"/>
        <end position="1563"/>
    </location>
</feature>
<reference evidence="2 3" key="1">
    <citation type="journal article" date="2016" name="Nat. Commun.">
        <title>Extremotolerant tardigrade genome and improved radiotolerance of human cultured cells by tardigrade-unique protein.</title>
        <authorList>
            <person name="Hashimoto T."/>
            <person name="Horikawa D.D."/>
            <person name="Saito Y."/>
            <person name="Kuwahara H."/>
            <person name="Kozuka-Hata H."/>
            <person name="Shin-I T."/>
            <person name="Minakuchi Y."/>
            <person name="Ohishi K."/>
            <person name="Motoyama A."/>
            <person name="Aizu T."/>
            <person name="Enomoto A."/>
            <person name="Kondo K."/>
            <person name="Tanaka S."/>
            <person name="Hara Y."/>
            <person name="Koshikawa S."/>
            <person name="Sagara H."/>
            <person name="Miura T."/>
            <person name="Yokobori S."/>
            <person name="Miyagawa K."/>
            <person name="Suzuki Y."/>
            <person name="Kubo T."/>
            <person name="Oyama M."/>
            <person name="Kohara Y."/>
            <person name="Fujiyama A."/>
            <person name="Arakawa K."/>
            <person name="Katayama T."/>
            <person name="Toyoda A."/>
            <person name="Kunieda T."/>
        </authorList>
    </citation>
    <scope>NUCLEOTIDE SEQUENCE [LARGE SCALE GENOMIC DNA]</scope>
    <source>
        <strain evidence="2 3">YOKOZUNA-1</strain>
    </source>
</reference>
<evidence type="ECO:0000256" key="1">
    <source>
        <dbReference type="SAM" id="MobiDB-lite"/>
    </source>
</evidence>
<evidence type="ECO:0000313" key="2">
    <source>
        <dbReference type="EMBL" id="GAV02769.1"/>
    </source>
</evidence>
<feature type="region of interest" description="Disordered" evidence="1">
    <location>
        <begin position="72"/>
        <end position="100"/>
    </location>
</feature>
<organism evidence="2 3">
    <name type="scientific">Ramazzottius varieornatus</name>
    <name type="common">Water bear</name>
    <name type="synonym">Tardigrade</name>
    <dbReference type="NCBI Taxonomy" id="947166"/>
    <lineage>
        <taxon>Eukaryota</taxon>
        <taxon>Metazoa</taxon>
        <taxon>Ecdysozoa</taxon>
        <taxon>Tardigrada</taxon>
        <taxon>Eutardigrada</taxon>
        <taxon>Parachela</taxon>
        <taxon>Hypsibioidea</taxon>
        <taxon>Ramazzottiidae</taxon>
        <taxon>Ramazzottius</taxon>
    </lineage>
</organism>
<feature type="compositionally biased region" description="Polar residues" evidence="1">
    <location>
        <begin position="2830"/>
        <end position="2847"/>
    </location>
</feature>
<feature type="region of interest" description="Disordered" evidence="1">
    <location>
        <begin position="3220"/>
        <end position="3263"/>
    </location>
</feature>
<feature type="compositionally biased region" description="Acidic residues" evidence="1">
    <location>
        <begin position="15"/>
        <end position="31"/>
    </location>
</feature>
<accession>A0A1D1VVY1</accession>
<feature type="region of interest" description="Disordered" evidence="1">
    <location>
        <begin position="2809"/>
        <end position="2875"/>
    </location>
</feature>
<name>A0A1D1VVY1_RAMVA</name>
<sequence>MALEEEGDLSAVVPGEEEADIALSDDGEDASDPGNSAFTLRPTSIRMCFLDVCYAVVELESDGQEQIMRRSLEPRISSGSERRSIDSGCAAPEETDTTEEAGQVFVMMEETFRVSRNTRAQWFLQYLNKAVVWNPEVKSNAEEREPLEIISCIPREPSTLAEGECATSFPKKMYRITQNTEVTFLSKCYRLVFALDLTPSMAAVSLTNGNVAVAQLFLALRECLTAISQPSLIPGTTTSFAPKVFITVFVHAPFLTSKSVPVIAKGFRLLPETLPDLLTIIHDELVHLENDVIPRLNAEVRKYSCAGQGNPSLSKPFLTMDMALANILRKGLLSVQLLPDNSCGHIIVVTDGILDFPDVGLMDSLLSQLRSHTISVSFIRVACSDGDSFAGSDFGYICNVDLMEFIAKTTSGAYVEYKPWDCAVQSDRTCADCPVSAAAGGGAVALSNLGELNGTDASVYRKAFFTCNFQQRNDFIAGATKRPDNLRLVDATASRSMKRFISHSVLEVSIGGLLSIRLREGFTVKSVNFSKNGSVVDLVLVMPWKPEINLEYRICAVWPPTENTQITAEVHVEAPYEFLYDWIYMNSQKIPYGKHRLATLRQFKTTVLGLESADQFLLHIEQFRSDVANYTLPEVIKDKMPVFYFPPDDMENPIFSTNELDDFLDFTSFWRPICVMDVNSWHQWLHVHRISILLEHDKPLLNNIFNQRRSATVRCSVAMNQLHDLLRRWSTIVLVDGHSYVRFLYDEEEGPAAPPKSFFVIRMAAKPPCVVLRLAFLGGTPGAVRHRIITELDKMVSALTMQVKSLPNVEPTCVLCCWKFVKPVEKMLIQYKDIPNDMFNTALSPSIVHDKATQTQFPVANPGAFQALSRFLYCRRYVWMPLKQSTPILYFDAIGRIVTVLVSLRLREGFRFSSTSGGVFNLTTEIQMTDLVAETVKTASDSVRDFPPCVVQFIVFPPKGVRDSMGEELLDSEMKLEKYSIAVEIWVEPQYGLCRTAGMPCAYLNNLMYKQVPEKMHELDSDLLSTFLTFEILFALCSPASCRRPWSYNNPSFSRSVSRDPAKHRTDLEDNADMLNFPFDVARLITKCHRTRMLFPSFRQSDQAKDVTASNAFLFRFFTSEIKRLHAREISLTPSECERIFEVLKEGLTSTQLESLTGSVVGENETDGEAGRQANQAYSHIPEWRLFVKRISEVLLVLTLIPSSYSALQKITQVLDIDLIDTDVTQTQAVNLTAVGQSDSSTIFSYGEGDSETDETATLKRPVALAVPVYIFSCTFDGLQAHLVDKKSVSRSHNFDFDLTASFNVQYDRLAKRISESRTDDFSDRGSLRSSSFPIKNSRDHTKLYLMFPTIEDAFAKAFVQGVYKSLHFGINVDPHDIQAADGLCDEVPVEIDLTAFIRAVCSHFRRDDHHSSKIRRSPKKLTQASRDDFRLQSPHLDIKQQFQSIVSTCLQRVENKPDLFFYCLPGNLGRSRRSMSDLDLDDSEISESSVEFRLETSTPLRESVSGLSEAESSPGFFQREVNSISLDSDVESCTSVFGSVIEGESAGTDGKEEDEEEEESDDEALTPLFVQFVCAVFATTSKKELGSCPVRQLPTCFEDILKCIEGAAEAARSLDYADIRLRLDVLCLTLPDDLKTISSVEGRPSMRTISGSSINRDMRESDSDISAINEEASARSETEELNQLPPQQAEKMKVVVDKIKWHLQDEIAHVLSSAEELPTAENLTLVVDHVRNSRARQTSVEYHVPLKFVYNVDQSFGMFIQRFEKSTVPGYRFVKQDQYYYLATYLGSPVLRRRAKLLNVPSTATDRLRSPSFDTGAIQSKTSKLNRLAELKTPRRASLPVFMINKEPHGIVNPVNNADIRAFRRMPAIQDSLTDDEVCMFEASEGDEMKSSVEKSDHEYDAGSSESEDEQEEEAVELEEPVEQSQQERDRAKTELPGFWLILKFKPDEASVFFHVHESEIDSATMSKHQELIEVTLRKIKASAKLVNQELLLKNLLETRRCENLLEPETHEDIWKGPAVQEVFAKGVPADGEDDQPGSGTERSYLEASRHFQPGYFKCDMVFEHDFHVHPRLKMGPGKGGMSRASQALLGLLSTFKVNNRQNMFVVQDNANEAEAGAVFYMRLFDKTQCRRFTSSSFDGECSRTSSIARREPYLGRAVTLDAELAKLSESPKGDSDSKSPISTDSFILSFYGTCPVSDKTAWELISALQNRLDEAVLDTLNIILSRNVMLKLGGEDVRFIQPFQAPPSETLRISIPGVISKNEISLFKVFHYVLQDLSVFLHCPKYVDGETDKHFHQLDPMDDTWRPADDGSSFLYNRPSESGGRGIAFISVGQIFFAMDTEPMGRQHGSWSEKLDLVGKVTELTKEEVVEADGDLILQVWEKGNVDRPALIEKLRHAVRHALLDFWMEEHVLPMLKNMPTSLPPSSCNLLQAYLNCCVDCKSPAYQASTFNLPSRRVVDILADSVVSIVNSPHNSLSLSALVGKVDGDVEKDSVETRLDGSQATIKDMLIPLVRDLRPGQFVSCRVLGLATEEAEVIVRIPRSVSAEAASNDEKLKQRTSKKFMTRFDHTGAVAVPRGKLLYITIHDTTCQLFLYNFSTDLATLFDKSINRLFEWHHERQRFLNNIVLQKCGVFTPMAVFDSRPSPDMPSFVTNPLQADTLIAYTNAPPREGSRNYQNPKYQHGSLPQFGLTMENSFPSRFFADEQNRNTVDPVVYHGKQFQEIRQRKKRSNDIRYRLNTLYGLWRQRDRRRPIREDILQLLKNNSRPAHFCASPLLFDPYWRKNLGARFPDRQLLCYSPVPKGLAHDSSGMDVDASTRYDRVDGQVVSTGNRSRNSSGVPSISSKDKNRPNSTPNFVGETQRRVSGPSVDQQWHTQVKNILMQEYVHYLQMQGFSVVFARPPSPQRHVKKSPQNNTRATSGTSSPTPPHNTSPQSVALGGPAAAPRFTPSCTYLQRCVPGGMIFLELFFMAPFFFSRMYAVDLHKFSDDFSAVGGDPHKALMNLQREIDRLKVAMHMHSFLYDFHLNCITKYIAGKSPFFKQGYHFVSFFDDFANYYQKPPSYSKGSFQSGSLVVPCGSIAPNKLYDYILKRDKQYGLSSIRMAAVLPEEDTGTEFALVCTGLSSKVREQVDCSFIIYADTTDEIPTVARNSNLVLRYYIILTSIDDAYSTDFLEERFGSFKPLPPPKRARPAVPPETVTVPVSLHTPLMITTALLFPDDPPKESPQIEPEEAKVEGDKVEGGEAAEEKVSLPKSGGTSSDNLVGKASLVAAFPNFLYIGYFSRLETELKRIVDQQKTVLESFVVSIVQDAIRDWVRDTLWSRLIETNETENERRRMETGRHREESGTTFGRRAPSEAYRFAPKIQFNEFEDLVKHVYCVPVVELDPQLSIFFQANAFWLDGLLETLRAKYWDIQRPFISQQSLPQVTQHLVILCPNLPEITLYLKYKTGSSVIDADILSKNPIDLMELRQNEAFVTFMQGFVNACGFHMWKTVLPP</sequence>
<evidence type="ECO:0000313" key="3">
    <source>
        <dbReference type="Proteomes" id="UP000186922"/>
    </source>
</evidence>
<feature type="region of interest" description="Disordered" evidence="1">
    <location>
        <begin position="1544"/>
        <end position="1563"/>
    </location>
</feature>
<comment type="caution">
    <text evidence="2">The sequence shown here is derived from an EMBL/GenBank/DDBJ whole genome shotgun (WGS) entry which is preliminary data.</text>
</comment>
<feature type="region of interest" description="Disordered" evidence="1">
    <location>
        <begin position="2905"/>
        <end position="2944"/>
    </location>
</feature>
<feature type="compositionally biased region" description="Acidic residues" evidence="1">
    <location>
        <begin position="1907"/>
        <end position="1923"/>
    </location>
</feature>
<dbReference type="PANTHER" id="PTHR14918:SF3">
    <property type="entry name" value="KICSTOR COMPLEX PROTEIN SZT2"/>
    <property type="match status" value="1"/>
</dbReference>
<dbReference type="OrthoDB" id="43547at2759"/>
<feature type="region of interest" description="Disordered" evidence="1">
    <location>
        <begin position="1885"/>
        <end position="1932"/>
    </location>
</feature>
<dbReference type="InterPro" id="IPR033228">
    <property type="entry name" value="SZT2"/>
</dbReference>